<dbReference type="EMBL" id="CAFBLW010000018">
    <property type="protein sequence ID" value="CAB4871793.1"/>
    <property type="molecule type" value="Genomic_DNA"/>
</dbReference>
<dbReference type="GO" id="GO:0006506">
    <property type="term" value="P:GPI anchor biosynthetic process"/>
    <property type="evidence" value="ECO:0007669"/>
    <property type="project" value="TreeGrafter"/>
</dbReference>
<dbReference type="Gene3D" id="3.60.10.10">
    <property type="entry name" value="Endonuclease/exonuclease/phosphatase"/>
    <property type="match status" value="1"/>
</dbReference>
<dbReference type="PANTHER" id="PTHR14859">
    <property type="entry name" value="CALCOFLUOR WHITE HYPERSENSITIVE PROTEIN PRECURSOR"/>
    <property type="match status" value="1"/>
</dbReference>
<organism evidence="2">
    <name type="scientific">freshwater metagenome</name>
    <dbReference type="NCBI Taxonomy" id="449393"/>
    <lineage>
        <taxon>unclassified sequences</taxon>
        <taxon>metagenomes</taxon>
        <taxon>ecological metagenomes</taxon>
    </lineage>
</organism>
<dbReference type="Pfam" id="PF03372">
    <property type="entry name" value="Exo_endo_phos"/>
    <property type="match status" value="1"/>
</dbReference>
<proteinExistence type="predicted"/>
<dbReference type="SUPFAM" id="SSF56219">
    <property type="entry name" value="DNase I-like"/>
    <property type="match status" value="1"/>
</dbReference>
<dbReference type="PANTHER" id="PTHR14859:SF15">
    <property type="entry name" value="ENDONUCLEASE_EXONUCLEASE_PHOSPHATASE DOMAIN-CONTAINING PROTEIN"/>
    <property type="match status" value="1"/>
</dbReference>
<gene>
    <name evidence="2" type="ORF">UFOPK3461_00372</name>
</gene>
<name>A0A6J7DWH1_9ZZZZ</name>
<dbReference type="InterPro" id="IPR005135">
    <property type="entry name" value="Endo/exonuclease/phosphatase"/>
</dbReference>
<dbReference type="GO" id="GO:0003824">
    <property type="term" value="F:catalytic activity"/>
    <property type="evidence" value="ECO:0007669"/>
    <property type="project" value="InterPro"/>
</dbReference>
<evidence type="ECO:0000259" key="1">
    <source>
        <dbReference type="Pfam" id="PF03372"/>
    </source>
</evidence>
<sequence>MAIPPRTLATESSSIAPSLRSAVEKIGSDLFGFQEVDHFLPRTNNSDQLLEIAQAIGAKDWAFAPCIIGTPGEKWRKLNNSDDEIVAHSSNEIGSYGIGIVSKIPVLQWKRLNLGNSPIGMPLLVPRSGEDESAFEEKPGKVQAIYVRDEPRCAIAAVLENGFTVINTHLSFVPGKNISQLNRLKRWALNIGQETKTVPIIMGDLNLPKNLPVLASSWQSLITTNSYPSWKPSIQFDYILAPRTALTKTGAIKSATPITPLSTGISDHLPLTVLINQEV</sequence>
<evidence type="ECO:0000313" key="2">
    <source>
        <dbReference type="EMBL" id="CAB4871793.1"/>
    </source>
</evidence>
<dbReference type="AlphaFoldDB" id="A0A6J7DWH1"/>
<dbReference type="InterPro" id="IPR036691">
    <property type="entry name" value="Endo/exonu/phosph_ase_sf"/>
</dbReference>
<reference evidence="2" key="1">
    <citation type="submission" date="2020-05" db="EMBL/GenBank/DDBJ databases">
        <authorList>
            <person name="Chiriac C."/>
            <person name="Salcher M."/>
            <person name="Ghai R."/>
            <person name="Kavagutti S V."/>
        </authorList>
    </citation>
    <scope>NUCLEOTIDE SEQUENCE</scope>
</reference>
<feature type="domain" description="Endonuclease/exonuclease/phosphatase" evidence="1">
    <location>
        <begin position="19"/>
        <end position="268"/>
    </location>
</feature>
<dbReference type="InterPro" id="IPR051916">
    <property type="entry name" value="GPI-anchor_lipid_remodeler"/>
</dbReference>
<accession>A0A6J7DWH1</accession>
<dbReference type="GO" id="GO:0016020">
    <property type="term" value="C:membrane"/>
    <property type="evidence" value="ECO:0007669"/>
    <property type="project" value="GOC"/>
</dbReference>
<protein>
    <submittedName>
        <fullName evidence="2">Unannotated protein</fullName>
    </submittedName>
</protein>